<sequence>MLPISHVLTINGGSSSIKFALFESGEPPRRVLSGSVDRIGSPNSILKIQKHSEPAESISVPEMKPPQALELLLDRLEAIFPLHSLSGIGHRIVHGGPDHLEPQRIGAELLADLKAVVPLDPDHLPSEIALIESLRQRLPEIPQIACFDTAFHRHMPLVAKLLPIPRKYLDRGIHRYGFHGLSFTYLMEALSQHGAESQGKVLLAHLGSGCSLAAVHRGQSLDTTMGFTPTGGLMMGTRTGDLDPGILIHLARAENLSPRDLDRLVNKESGLLGVSGASSDLRDLLSRQEHELGAAEAVELFCYTIRKEIGAYAAVLDGLETLVFAGGIGEHSPEARRRICEGLKYLGVELDAVENAKNAAVISTEKSSVIVRVIPTDEESVIAKIAFKLIAENR</sequence>
<keyword evidence="5 9" id="KW-0547">Nucleotide-binding</keyword>
<comment type="cofactor">
    <cofactor evidence="9">
        <name>Mg(2+)</name>
        <dbReference type="ChEBI" id="CHEBI:18420"/>
    </cofactor>
    <cofactor evidence="9">
        <name>Mn(2+)</name>
        <dbReference type="ChEBI" id="CHEBI:29035"/>
    </cofactor>
    <text evidence="9">Mg(2+). Can also accept Mn(2+).</text>
</comment>
<evidence type="ECO:0000256" key="3">
    <source>
        <dbReference type="ARBA" id="ARBA00022679"/>
    </source>
</evidence>
<gene>
    <name evidence="9" type="primary">ackA</name>
    <name evidence="11" type="ORF">KIH39_19495</name>
</gene>
<dbReference type="GO" id="GO:0005524">
    <property type="term" value="F:ATP binding"/>
    <property type="evidence" value="ECO:0007669"/>
    <property type="project" value="UniProtKB-KW"/>
</dbReference>
<feature type="binding site" evidence="9">
    <location>
        <begin position="205"/>
        <end position="209"/>
    </location>
    <ligand>
        <name>ATP</name>
        <dbReference type="ChEBI" id="CHEBI:30616"/>
    </ligand>
</feature>
<feature type="site" description="Transition state stabilizer" evidence="9">
    <location>
        <position position="179"/>
    </location>
</feature>
<comment type="catalytic activity">
    <reaction evidence="9">
        <text>acetate + ATP = acetyl phosphate + ADP</text>
        <dbReference type="Rhea" id="RHEA:11352"/>
        <dbReference type="ChEBI" id="CHEBI:22191"/>
        <dbReference type="ChEBI" id="CHEBI:30089"/>
        <dbReference type="ChEBI" id="CHEBI:30616"/>
        <dbReference type="ChEBI" id="CHEBI:456216"/>
        <dbReference type="EC" id="2.7.2.1"/>
    </reaction>
</comment>
<dbReference type="PROSITE" id="PS01076">
    <property type="entry name" value="ACETATE_KINASE_2"/>
    <property type="match status" value="1"/>
</dbReference>
<evidence type="ECO:0000256" key="7">
    <source>
        <dbReference type="ARBA" id="ARBA00022840"/>
    </source>
</evidence>
<comment type="subcellular location">
    <subcellularLocation>
        <location evidence="9">Cytoplasm</location>
    </subcellularLocation>
</comment>
<dbReference type="Pfam" id="PF00871">
    <property type="entry name" value="Acetate_kinase"/>
    <property type="match status" value="1"/>
</dbReference>
<keyword evidence="8 9" id="KW-0460">Magnesium</keyword>
<dbReference type="Proteomes" id="UP000676194">
    <property type="component" value="Chromosome"/>
</dbReference>
<dbReference type="HAMAP" id="MF_00020">
    <property type="entry name" value="Acetate_kinase"/>
    <property type="match status" value="1"/>
</dbReference>
<evidence type="ECO:0000256" key="2">
    <source>
        <dbReference type="ARBA" id="ARBA00022490"/>
    </source>
</evidence>
<dbReference type="NCBIfam" id="TIGR00016">
    <property type="entry name" value="ackA"/>
    <property type="match status" value="1"/>
</dbReference>
<dbReference type="PANTHER" id="PTHR21060">
    <property type="entry name" value="ACETATE KINASE"/>
    <property type="match status" value="1"/>
</dbReference>
<dbReference type="EC" id="2.7.2.1" evidence="9"/>
<feature type="binding site" evidence="9">
    <location>
        <position position="378"/>
    </location>
    <ligand>
        <name>Mg(2+)</name>
        <dbReference type="ChEBI" id="CHEBI:18420"/>
    </ligand>
</feature>
<evidence type="ECO:0000256" key="6">
    <source>
        <dbReference type="ARBA" id="ARBA00022777"/>
    </source>
</evidence>
<reference evidence="11" key="1">
    <citation type="submission" date="2021-05" db="EMBL/GenBank/DDBJ databases">
        <title>Complete genome sequence of the cellulolytic planctomycete Telmatocola sphagniphila SP2T and characterization of the first cellulase from planctomycetes.</title>
        <authorList>
            <person name="Rakitin A.L."/>
            <person name="Beletsky A.V."/>
            <person name="Naumoff D.G."/>
            <person name="Kulichevskaya I.S."/>
            <person name="Mardanov A.V."/>
            <person name="Ravin N.V."/>
            <person name="Dedysh S.N."/>
        </authorList>
    </citation>
    <scope>NUCLEOTIDE SEQUENCE</scope>
    <source>
        <strain evidence="11">SP2T</strain>
    </source>
</reference>
<evidence type="ECO:0000256" key="1">
    <source>
        <dbReference type="ARBA" id="ARBA00008748"/>
    </source>
</evidence>
<dbReference type="InterPro" id="IPR023865">
    <property type="entry name" value="Aliphatic_acid_kinase_CS"/>
</dbReference>
<evidence type="ECO:0000313" key="11">
    <source>
        <dbReference type="EMBL" id="QVL34961.1"/>
    </source>
</evidence>
<feature type="site" description="Transition state stabilizer" evidence="9">
    <location>
        <position position="238"/>
    </location>
</feature>
<dbReference type="Gene3D" id="3.30.420.40">
    <property type="match status" value="2"/>
</dbReference>
<dbReference type="SUPFAM" id="SSF53067">
    <property type="entry name" value="Actin-like ATPase domain"/>
    <property type="match status" value="2"/>
</dbReference>
<keyword evidence="7 9" id="KW-0067">ATP-binding</keyword>
<evidence type="ECO:0000256" key="5">
    <source>
        <dbReference type="ARBA" id="ARBA00022741"/>
    </source>
</evidence>
<organism evidence="11 12">
    <name type="scientific">Telmatocola sphagniphila</name>
    <dbReference type="NCBI Taxonomy" id="1123043"/>
    <lineage>
        <taxon>Bacteria</taxon>
        <taxon>Pseudomonadati</taxon>
        <taxon>Planctomycetota</taxon>
        <taxon>Planctomycetia</taxon>
        <taxon>Gemmatales</taxon>
        <taxon>Gemmataceae</taxon>
    </lineage>
</organism>
<comment type="subunit">
    <text evidence="9">Homodimer.</text>
</comment>
<keyword evidence="2 9" id="KW-0963">Cytoplasm</keyword>
<feature type="binding site" evidence="9">
    <location>
        <begin position="280"/>
        <end position="282"/>
    </location>
    <ligand>
        <name>ATP</name>
        <dbReference type="ChEBI" id="CHEBI:30616"/>
    </ligand>
</feature>
<evidence type="ECO:0000313" key="12">
    <source>
        <dbReference type="Proteomes" id="UP000676194"/>
    </source>
</evidence>
<keyword evidence="6 9" id="KW-0418">Kinase</keyword>
<dbReference type="GO" id="GO:0006085">
    <property type="term" value="P:acetyl-CoA biosynthetic process"/>
    <property type="evidence" value="ECO:0007669"/>
    <property type="project" value="UniProtKB-UniRule"/>
</dbReference>
<dbReference type="UniPathway" id="UPA00340">
    <property type="reaction ID" value="UER00458"/>
</dbReference>
<evidence type="ECO:0000256" key="8">
    <source>
        <dbReference type="ARBA" id="ARBA00022842"/>
    </source>
</evidence>
<comment type="function">
    <text evidence="9">Catalyzes the formation of acetyl phosphate from acetate and ATP. Can also catalyze the reverse reaction.</text>
</comment>
<dbReference type="EMBL" id="CP074694">
    <property type="protein sequence ID" value="QVL34961.1"/>
    <property type="molecule type" value="Genomic_DNA"/>
</dbReference>
<dbReference type="InterPro" id="IPR000890">
    <property type="entry name" value="Aliphatic_acid_kin_short-chain"/>
</dbReference>
<dbReference type="KEGG" id="tsph:KIH39_19495"/>
<accession>A0A8E6F0V0</accession>
<name>A0A8E6F0V0_9BACT</name>
<feature type="active site" description="Proton donor/acceptor" evidence="9">
    <location>
        <position position="148"/>
    </location>
</feature>
<feature type="binding site" evidence="9">
    <location>
        <position position="11"/>
    </location>
    <ligand>
        <name>Mg(2+)</name>
        <dbReference type="ChEBI" id="CHEBI:18420"/>
    </ligand>
</feature>
<dbReference type="GO" id="GO:0000287">
    <property type="term" value="F:magnesium ion binding"/>
    <property type="evidence" value="ECO:0007669"/>
    <property type="project" value="UniProtKB-UniRule"/>
</dbReference>
<feature type="binding site" evidence="9">
    <location>
        <position position="18"/>
    </location>
    <ligand>
        <name>ATP</name>
        <dbReference type="ChEBI" id="CHEBI:30616"/>
    </ligand>
</feature>
<dbReference type="PIRSF" id="PIRSF000722">
    <property type="entry name" value="Acetate_prop_kin"/>
    <property type="match status" value="1"/>
</dbReference>
<feature type="binding site" evidence="9">
    <location>
        <begin position="327"/>
        <end position="331"/>
    </location>
    <ligand>
        <name>ATP</name>
        <dbReference type="ChEBI" id="CHEBI:30616"/>
    </ligand>
</feature>
<dbReference type="InterPro" id="IPR043129">
    <property type="entry name" value="ATPase_NBD"/>
</dbReference>
<dbReference type="GO" id="GO:0006083">
    <property type="term" value="P:acetate metabolic process"/>
    <property type="evidence" value="ECO:0007669"/>
    <property type="project" value="TreeGrafter"/>
</dbReference>
<comment type="similarity">
    <text evidence="1 9 10">Belongs to the acetokinase family.</text>
</comment>
<evidence type="ECO:0000256" key="4">
    <source>
        <dbReference type="ARBA" id="ARBA00022723"/>
    </source>
</evidence>
<dbReference type="PANTHER" id="PTHR21060:SF21">
    <property type="entry name" value="ACETATE KINASE"/>
    <property type="match status" value="1"/>
</dbReference>
<comment type="pathway">
    <text evidence="9">Metabolic intermediate biosynthesis; acetyl-CoA biosynthesis; acetyl-CoA from acetate: step 1/2.</text>
</comment>
<evidence type="ECO:0000256" key="10">
    <source>
        <dbReference type="RuleBase" id="RU003835"/>
    </source>
</evidence>
<dbReference type="PRINTS" id="PR00471">
    <property type="entry name" value="ACETATEKNASE"/>
</dbReference>
<feature type="binding site" evidence="9">
    <location>
        <position position="91"/>
    </location>
    <ligand>
        <name>substrate</name>
    </ligand>
</feature>
<dbReference type="AlphaFoldDB" id="A0A8E6F0V0"/>
<evidence type="ECO:0000256" key="9">
    <source>
        <dbReference type="HAMAP-Rule" id="MF_00020"/>
    </source>
</evidence>
<dbReference type="InterPro" id="IPR004372">
    <property type="entry name" value="Ac/propionate_kinase"/>
</dbReference>
<keyword evidence="4 9" id="KW-0479">Metal-binding</keyword>
<dbReference type="PROSITE" id="PS01075">
    <property type="entry name" value="ACETATE_KINASE_1"/>
    <property type="match status" value="1"/>
</dbReference>
<dbReference type="GO" id="GO:0008776">
    <property type="term" value="F:acetate kinase activity"/>
    <property type="evidence" value="ECO:0007669"/>
    <property type="project" value="UniProtKB-UniRule"/>
</dbReference>
<keyword evidence="12" id="KW-1185">Reference proteome</keyword>
<proteinExistence type="inferred from homology"/>
<protein>
    <recommendedName>
        <fullName evidence="9">Acetate kinase</fullName>
        <ecNumber evidence="9">2.7.2.1</ecNumber>
    </recommendedName>
    <alternativeName>
        <fullName evidence="9">Acetokinase</fullName>
    </alternativeName>
</protein>
<keyword evidence="3 9" id="KW-0808">Transferase</keyword>
<dbReference type="GO" id="GO:0005829">
    <property type="term" value="C:cytosol"/>
    <property type="evidence" value="ECO:0007669"/>
    <property type="project" value="TreeGrafter"/>
</dbReference>